<evidence type="ECO:0000313" key="3">
    <source>
        <dbReference type="EMBL" id="GIY18871.1"/>
    </source>
</evidence>
<comment type="caution">
    <text evidence="3">The sequence shown here is derived from an EMBL/GenBank/DDBJ whole genome shotgun (WGS) entry which is preliminary data.</text>
</comment>
<dbReference type="InterPro" id="IPR023631">
    <property type="entry name" value="Amidase_dom"/>
</dbReference>
<dbReference type="PANTHER" id="PTHR43372:SF2">
    <property type="entry name" value="IP13792P"/>
    <property type="match status" value="1"/>
</dbReference>
<dbReference type="AlphaFoldDB" id="A0AAV4RD43"/>
<dbReference type="Gene3D" id="3.90.1300.10">
    <property type="entry name" value="Amidase signature (AS) domain"/>
    <property type="match status" value="1"/>
</dbReference>
<evidence type="ECO:0000313" key="4">
    <source>
        <dbReference type="Proteomes" id="UP001054945"/>
    </source>
</evidence>
<dbReference type="GO" id="GO:0016787">
    <property type="term" value="F:hydrolase activity"/>
    <property type="evidence" value="ECO:0007669"/>
    <property type="project" value="UniProtKB-KW"/>
</dbReference>
<organism evidence="3 4">
    <name type="scientific">Caerostris extrusa</name>
    <name type="common">Bark spider</name>
    <name type="synonym">Caerostris bankana</name>
    <dbReference type="NCBI Taxonomy" id="172846"/>
    <lineage>
        <taxon>Eukaryota</taxon>
        <taxon>Metazoa</taxon>
        <taxon>Ecdysozoa</taxon>
        <taxon>Arthropoda</taxon>
        <taxon>Chelicerata</taxon>
        <taxon>Arachnida</taxon>
        <taxon>Araneae</taxon>
        <taxon>Araneomorphae</taxon>
        <taxon>Entelegynae</taxon>
        <taxon>Araneoidea</taxon>
        <taxon>Araneidae</taxon>
        <taxon>Caerostris</taxon>
    </lineage>
</organism>
<dbReference type="Proteomes" id="UP001054945">
    <property type="component" value="Unassembled WGS sequence"/>
</dbReference>
<sequence length="402" mass="44095">MNVMLYKVSQFCASIINFIVDRILAYLYDGKGKTVSPVKNPLLLKSATKLARDIRSGKIKSVDVVKAYIVRILEVNPLVNATAECCFDDALNQARAVDLIVSSRKYSPELLAEEKPLLGVPITIKVLIGVKGLKHTAASKLFEDVVAEEDAPIVKQLRDAGAIVLTTTNAPEMGLSMETRNKLYGVTCNPFDTNRTSGGSSGGESALISAGGSVLGIGNDIAGSLRIPAHFTGIFAHMPTRDLAPNEDSLPPKRLDPLDTRKPPLYKLILAGPMCRYAEDLVTSMKVLSTNDEVRTKFGQQVDFSKLKVYYLTQMQSPFVVPLEKEIKIALKKAVTHFKKHYNVPCKELKLPSLYDAWRCVVNRLIVSAGDVNDTLTCGRGLPFSEKLDFLKFLFGKSTLSL</sequence>
<name>A0AAV4RD43_CAEEX</name>
<proteinExistence type="inferred from homology"/>
<dbReference type="PROSITE" id="PS00571">
    <property type="entry name" value="AMIDASES"/>
    <property type="match status" value="1"/>
</dbReference>
<dbReference type="InterPro" id="IPR020556">
    <property type="entry name" value="Amidase_CS"/>
</dbReference>
<dbReference type="PANTHER" id="PTHR43372">
    <property type="entry name" value="FATTY-ACID AMIDE HYDROLASE"/>
    <property type="match status" value="1"/>
</dbReference>
<dbReference type="GO" id="GO:0012505">
    <property type="term" value="C:endomembrane system"/>
    <property type="evidence" value="ECO:0007669"/>
    <property type="project" value="TreeGrafter"/>
</dbReference>
<comment type="similarity">
    <text evidence="1">Belongs to the amidase family.</text>
</comment>
<gene>
    <name evidence="3" type="primary">faah2b</name>
    <name evidence="3" type="ORF">CEXT_564651</name>
</gene>
<dbReference type="EMBL" id="BPLR01007685">
    <property type="protein sequence ID" value="GIY18871.1"/>
    <property type="molecule type" value="Genomic_DNA"/>
</dbReference>
<accession>A0AAV4RD43</accession>
<protein>
    <submittedName>
        <fullName evidence="3">Fatty-acid amide hydrolase 2-B</fullName>
    </submittedName>
</protein>
<evidence type="ECO:0000256" key="1">
    <source>
        <dbReference type="ARBA" id="ARBA00009199"/>
    </source>
</evidence>
<dbReference type="Pfam" id="PF01425">
    <property type="entry name" value="Amidase"/>
    <property type="match status" value="1"/>
</dbReference>
<dbReference type="SUPFAM" id="SSF75304">
    <property type="entry name" value="Amidase signature (AS) enzymes"/>
    <property type="match status" value="1"/>
</dbReference>
<dbReference type="InterPro" id="IPR036928">
    <property type="entry name" value="AS_sf"/>
</dbReference>
<feature type="domain" description="Amidase" evidence="2">
    <location>
        <begin position="63"/>
        <end position="372"/>
    </location>
</feature>
<keyword evidence="4" id="KW-1185">Reference proteome</keyword>
<dbReference type="InterPro" id="IPR052739">
    <property type="entry name" value="FAAH2"/>
</dbReference>
<reference evidence="3 4" key="1">
    <citation type="submission" date="2021-06" db="EMBL/GenBank/DDBJ databases">
        <title>Caerostris extrusa draft genome.</title>
        <authorList>
            <person name="Kono N."/>
            <person name="Arakawa K."/>
        </authorList>
    </citation>
    <scope>NUCLEOTIDE SEQUENCE [LARGE SCALE GENOMIC DNA]</scope>
</reference>
<keyword evidence="3" id="KW-0378">Hydrolase</keyword>
<evidence type="ECO:0000259" key="2">
    <source>
        <dbReference type="Pfam" id="PF01425"/>
    </source>
</evidence>